<keyword evidence="6 9" id="KW-1133">Transmembrane helix</keyword>
<keyword evidence="2" id="KW-1003">Cell membrane</keyword>
<evidence type="ECO:0000256" key="9">
    <source>
        <dbReference type="SAM" id="Phobius"/>
    </source>
</evidence>
<reference evidence="12" key="1">
    <citation type="journal article" date="2019" name="Int. J. Syst. Evol. Microbiol.">
        <title>The Global Catalogue of Microorganisms (GCM) 10K type strain sequencing project: providing services to taxonomists for standard genome sequencing and annotation.</title>
        <authorList>
            <consortium name="The Broad Institute Genomics Platform"/>
            <consortium name="The Broad Institute Genome Sequencing Center for Infectious Disease"/>
            <person name="Wu L."/>
            <person name="Ma J."/>
        </authorList>
    </citation>
    <scope>NUCLEOTIDE SEQUENCE [LARGE SCALE GENOMIC DNA]</scope>
    <source>
        <strain evidence="12">CECT 7806</strain>
    </source>
</reference>
<dbReference type="EMBL" id="JAUFPT010000041">
    <property type="protein sequence ID" value="MDN3571618.1"/>
    <property type="molecule type" value="Genomic_DNA"/>
</dbReference>
<dbReference type="PANTHER" id="PTHR32309">
    <property type="entry name" value="TYROSINE-PROTEIN KINASE"/>
    <property type="match status" value="1"/>
</dbReference>
<dbReference type="SUPFAM" id="SSF52540">
    <property type="entry name" value="P-loop containing nucleoside triphosphate hydrolases"/>
    <property type="match status" value="1"/>
</dbReference>
<dbReference type="Proteomes" id="UP001244297">
    <property type="component" value="Unassembled WGS sequence"/>
</dbReference>
<feature type="domain" description="Polysaccharide chain length determinant N-terminal" evidence="10">
    <location>
        <begin position="40"/>
        <end position="126"/>
    </location>
</feature>
<evidence type="ECO:0000256" key="8">
    <source>
        <dbReference type="SAM" id="MobiDB-lite"/>
    </source>
</evidence>
<organism evidence="11 12">
    <name type="scientific">Methylobacterium longum</name>
    <dbReference type="NCBI Taxonomy" id="767694"/>
    <lineage>
        <taxon>Bacteria</taxon>
        <taxon>Pseudomonadati</taxon>
        <taxon>Pseudomonadota</taxon>
        <taxon>Alphaproteobacteria</taxon>
        <taxon>Hyphomicrobiales</taxon>
        <taxon>Methylobacteriaceae</taxon>
        <taxon>Methylobacterium</taxon>
    </lineage>
</organism>
<dbReference type="InterPro" id="IPR005702">
    <property type="entry name" value="Wzc-like_C"/>
</dbReference>
<evidence type="ECO:0000256" key="2">
    <source>
        <dbReference type="ARBA" id="ARBA00022475"/>
    </source>
</evidence>
<dbReference type="InterPro" id="IPR027417">
    <property type="entry name" value="P-loop_NTPase"/>
</dbReference>
<feature type="region of interest" description="Disordered" evidence="8">
    <location>
        <begin position="545"/>
        <end position="574"/>
    </location>
</feature>
<accession>A0ABT8AQS3</accession>
<proteinExistence type="predicted"/>
<evidence type="ECO:0000259" key="10">
    <source>
        <dbReference type="Pfam" id="PF02706"/>
    </source>
</evidence>
<keyword evidence="3 9" id="KW-0812">Transmembrane</keyword>
<keyword evidence="12" id="KW-1185">Reference proteome</keyword>
<keyword evidence="5" id="KW-0067">ATP-binding</keyword>
<sequence>MNYTPSAIRADDPHQDVLPGLEHIDMRYADDDPGATWIADLIAAVRRQGIKLVLWLLICFAASLAYTLRATPEYVASAQIVLEPRARLPAGADAAAAVAPILDSAQAESQLQIIRSVRNLSYVFDTLNLDADPAFAPGEPGLISRIVAMAGLLRPSSETPPTREELASQAREIAFQNFSDRVQVRRLGQSYVIEVSFRGLKPEATARITNSIAAAYIRDQVLVHAISEQRGTEFLQGRITLVQAEKKAADEAVATGVITDFQFPDSDARIVGAALRPLAAAYPQTKLNLLFGIVFGFVTGVAFIAIRNNFDKTVRSPAQIRRVLGVDCLVAVPRLRSGRLKDTTALDQPGSDFAQSMRLLRTVLFAARVKNHQVAIGVVSCREGEGCSALSANLAGLLAASNSRVVLVDASLQKPDLTRRFAPDSAVGLDQFILSTSTDARLPEVKITDSLSFVPAVAAGRAADPNAFLGTQAMRTALTQYNGPRDLVLDLPPLEASSDAQAIGSMLSGVVLVAALNRTKLNQLSEGVRALRSANSRVLGVVLNDPLPRRGRRSSRSAASGSSYSSPMPPSAQS</sequence>
<dbReference type="RefSeq" id="WP_238291775.1">
    <property type="nucleotide sequence ID" value="NZ_BPQS01000045.1"/>
</dbReference>
<protein>
    <submittedName>
        <fullName evidence="11">Wzz/FepE/Etk N-terminal domain-containing protein</fullName>
    </submittedName>
</protein>
<evidence type="ECO:0000256" key="3">
    <source>
        <dbReference type="ARBA" id="ARBA00022692"/>
    </source>
</evidence>
<feature type="transmembrane region" description="Helical" evidence="9">
    <location>
        <begin position="287"/>
        <end position="306"/>
    </location>
</feature>
<dbReference type="InterPro" id="IPR003856">
    <property type="entry name" value="LPS_length_determ_N"/>
</dbReference>
<dbReference type="Pfam" id="PF02706">
    <property type="entry name" value="Wzz"/>
    <property type="match status" value="1"/>
</dbReference>
<evidence type="ECO:0000256" key="4">
    <source>
        <dbReference type="ARBA" id="ARBA00022741"/>
    </source>
</evidence>
<gene>
    <name evidence="11" type="ORF">QWZ18_13410</name>
</gene>
<dbReference type="PANTHER" id="PTHR32309:SF13">
    <property type="entry name" value="FERRIC ENTEROBACTIN TRANSPORT PROTEIN FEPE"/>
    <property type="match status" value="1"/>
</dbReference>
<evidence type="ECO:0000256" key="1">
    <source>
        <dbReference type="ARBA" id="ARBA00004651"/>
    </source>
</evidence>
<dbReference type="InterPro" id="IPR050445">
    <property type="entry name" value="Bact_polysacc_biosynth/exp"/>
</dbReference>
<comment type="subcellular location">
    <subcellularLocation>
        <location evidence="1">Cell membrane</location>
        <topology evidence="1">Multi-pass membrane protein</topology>
    </subcellularLocation>
</comment>
<keyword evidence="4" id="KW-0547">Nucleotide-binding</keyword>
<evidence type="ECO:0000313" key="12">
    <source>
        <dbReference type="Proteomes" id="UP001244297"/>
    </source>
</evidence>
<evidence type="ECO:0000256" key="7">
    <source>
        <dbReference type="ARBA" id="ARBA00023136"/>
    </source>
</evidence>
<dbReference type="CDD" id="cd05387">
    <property type="entry name" value="BY-kinase"/>
    <property type="match status" value="1"/>
</dbReference>
<dbReference type="Gene3D" id="3.40.50.300">
    <property type="entry name" value="P-loop containing nucleotide triphosphate hydrolases"/>
    <property type="match status" value="1"/>
</dbReference>
<feature type="compositionally biased region" description="Low complexity" evidence="8">
    <location>
        <begin position="556"/>
        <end position="566"/>
    </location>
</feature>
<comment type="caution">
    <text evidence="11">The sequence shown here is derived from an EMBL/GenBank/DDBJ whole genome shotgun (WGS) entry which is preliminary data.</text>
</comment>
<evidence type="ECO:0000256" key="6">
    <source>
        <dbReference type="ARBA" id="ARBA00022989"/>
    </source>
</evidence>
<name>A0ABT8AQS3_9HYPH</name>
<evidence type="ECO:0000313" key="11">
    <source>
        <dbReference type="EMBL" id="MDN3571618.1"/>
    </source>
</evidence>
<keyword evidence="7 9" id="KW-0472">Membrane</keyword>
<evidence type="ECO:0000256" key="5">
    <source>
        <dbReference type="ARBA" id="ARBA00022840"/>
    </source>
</evidence>